<name>A0A643G4D1_9BURK</name>
<dbReference type="PANTHER" id="PTHR43537:SF45">
    <property type="entry name" value="GNTR FAMILY REGULATORY PROTEIN"/>
    <property type="match status" value="1"/>
</dbReference>
<keyword evidence="5" id="KW-0614">Plasmid</keyword>
<evidence type="ECO:0000313" key="6">
    <source>
        <dbReference type="Proteomes" id="UP000397656"/>
    </source>
</evidence>
<dbReference type="InterPro" id="IPR036390">
    <property type="entry name" value="WH_DNA-bd_sf"/>
</dbReference>
<dbReference type="SUPFAM" id="SSF48008">
    <property type="entry name" value="GntR ligand-binding domain-like"/>
    <property type="match status" value="1"/>
</dbReference>
<dbReference type="SMART" id="SM00345">
    <property type="entry name" value="HTH_GNTR"/>
    <property type="match status" value="1"/>
</dbReference>
<dbReference type="SUPFAM" id="SSF46785">
    <property type="entry name" value="Winged helix' DNA-binding domain"/>
    <property type="match status" value="1"/>
</dbReference>
<organism evidence="5 6">
    <name type="scientific">Cupriavidus basilensis</name>
    <dbReference type="NCBI Taxonomy" id="68895"/>
    <lineage>
        <taxon>Bacteria</taxon>
        <taxon>Pseudomonadati</taxon>
        <taxon>Pseudomonadota</taxon>
        <taxon>Betaproteobacteria</taxon>
        <taxon>Burkholderiales</taxon>
        <taxon>Burkholderiaceae</taxon>
        <taxon>Cupriavidus</taxon>
    </lineage>
</organism>
<evidence type="ECO:0000256" key="3">
    <source>
        <dbReference type="ARBA" id="ARBA00023163"/>
    </source>
</evidence>
<dbReference type="Gene3D" id="1.20.120.530">
    <property type="entry name" value="GntR ligand-binding domain-like"/>
    <property type="match status" value="1"/>
</dbReference>
<accession>A0A643G4D1</accession>
<sequence>MYSGSRVQGTNLEASVIKLQKISARPDYVEEVYKTLLDAISDGSLEAGTRLKQEEIAEQMQVSRSPVLKALLLLKKDGFVQDVPGRGVEVAPMDATAISNLYMIRGALDALAARLAAERRYEIDPKLLAAGRRVIKGKDVKAMVDADMAFHRAIYDASGNPLIAESAEVYWAHLRRAMGAGLQFATQREPIWDEHEAIAKAIAAGDSARAAELSELHTTRARELAVRLSQSQAEQRLAIA</sequence>
<keyword evidence="2" id="KW-0238">DNA-binding</keyword>
<dbReference type="InterPro" id="IPR036388">
    <property type="entry name" value="WH-like_DNA-bd_sf"/>
</dbReference>
<gene>
    <name evidence="5" type="ORF">F7R26_036495</name>
</gene>
<reference evidence="5 6" key="1">
    <citation type="submission" date="2020-10" db="EMBL/GenBank/DDBJ databases">
        <title>Complete genome sequence of Cupriavidus basilensis CCUG 49340T.</title>
        <authorList>
            <person name="Salva-Serra F."/>
            <person name="Donoso R.A."/>
            <person name="Cho K.H."/>
            <person name="Yoo J.A."/>
            <person name="Lee K."/>
            <person name="Yoon S.-H."/>
            <person name="Perez-Pantoja D."/>
            <person name="Moore E.R.B."/>
        </authorList>
    </citation>
    <scope>NUCLEOTIDE SEQUENCE [LARGE SCALE GENOMIC DNA]</scope>
    <source>
        <strain evidence="6">CCUG 49340</strain>
        <plasmid evidence="5 6">pRK1-1</plasmid>
    </source>
</reference>
<dbReference type="InterPro" id="IPR000524">
    <property type="entry name" value="Tscrpt_reg_HTH_GntR"/>
</dbReference>
<evidence type="ECO:0000256" key="1">
    <source>
        <dbReference type="ARBA" id="ARBA00023015"/>
    </source>
</evidence>
<evidence type="ECO:0000259" key="4">
    <source>
        <dbReference type="PROSITE" id="PS50949"/>
    </source>
</evidence>
<feature type="domain" description="HTH gntR-type" evidence="4">
    <location>
        <begin position="26"/>
        <end position="93"/>
    </location>
</feature>
<dbReference type="Pfam" id="PF00392">
    <property type="entry name" value="GntR"/>
    <property type="match status" value="1"/>
</dbReference>
<keyword evidence="3" id="KW-0804">Transcription</keyword>
<geneLocation type="plasmid" evidence="5 6">
    <name>pRK1-1</name>
</geneLocation>
<dbReference type="PANTHER" id="PTHR43537">
    <property type="entry name" value="TRANSCRIPTIONAL REGULATOR, GNTR FAMILY"/>
    <property type="match status" value="1"/>
</dbReference>
<dbReference type="Gene3D" id="1.10.10.10">
    <property type="entry name" value="Winged helix-like DNA-binding domain superfamily/Winged helix DNA-binding domain"/>
    <property type="match status" value="1"/>
</dbReference>
<protein>
    <submittedName>
        <fullName evidence="5">GntR family transcriptional regulator</fullName>
    </submittedName>
</protein>
<dbReference type="PROSITE" id="PS50949">
    <property type="entry name" value="HTH_GNTR"/>
    <property type="match status" value="1"/>
</dbReference>
<keyword evidence="1" id="KW-0805">Transcription regulation</keyword>
<dbReference type="Pfam" id="PF07729">
    <property type="entry name" value="FCD"/>
    <property type="match status" value="1"/>
</dbReference>
<evidence type="ECO:0000256" key="2">
    <source>
        <dbReference type="ARBA" id="ARBA00023125"/>
    </source>
</evidence>
<dbReference type="GO" id="GO:0003700">
    <property type="term" value="F:DNA-binding transcription factor activity"/>
    <property type="evidence" value="ECO:0007669"/>
    <property type="project" value="InterPro"/>
</dbReference>
<dbReference type="EMBL" id="CP062805">
    <property type="protein sequence ID" value="QOT81865.1"/>
    <property type="molecule type" value="Genomic_DNA"/>
</dbReference>
<dbReference type="InterPro" id="IPR008920">
    <property type="entry name" value="TF_FadR/GntR_C"/>
</dbReference>
<dbReference type="InterPro" id="IPR011711">
    <property type="entry name" value="GntR_C"/>
</dbReference>
<dbReference type="AlphaFoldDB" id="A0A643G4D1"/>
<dbReference type="SMART" id="SM00895">
    <property type="entry name" value="FCD"/>
    <property type="match status" value="1"/>
</dbReference>
<dbReference type="Proteomes" id="UP000397656">
    <property type="component" value="Plasmid pRK1-1"/>
</dbReference>
<proteinExistence type="predicted"/>
<evidence type="ECO:0000313" key="5">
    <source>
        <dbReference type="EMBL" id="QOT81865.1"/>
    </source>
</evidence>
<dbReference type="GO" id="GO:0003677">
    <property type="term" value="F:DNA binding"/>
    <property type="evidence" value="ECO:0007669"/>
    <property type="project" value="UniProtKB-KW"/>
</dbReference>